<keyword evidence="3" id="KW-1185">Reference proteome</keyword>
<evidence type="ECO:0000256" key="1">
    <source>
        <dbReference type="SAM" id="MobiDB-lite"/>
    </source>
</evidence>
<dbReference type="EMBL" id="AFNH02000864">
    <property type="protein sequence ID" value="EZG55196.1"/>
    <property type="molecule type" value="Genomic_DNA"/>
</dbReference>
<gene>
    <name evidence="2" type="ORF">GNI_116360</name>
</gene>
<name>A0A023B2S8_GRENI</name>
<dbReference type="Proteomes" id="UP000019763">
    <property type="component" value="Unassembled WGS sequence"/>
</dbReference>
<reference evidence="2" key="1">
    <citation type="submission" date="2013-12" db="EMBL/GenBank/DDBJ databases">
        <authorList>
            <person name="Omoto C.K."/>
            <person name="Sibley D."/>
            <person name="Venepally P."/>
            <person name="Hadjithomas M."/>
            <person name="Karamycheva S."/>
            <person name="Brunk B."/>
            <person name="Roos D."/>
            <person name="Caler E."/>
            <person name="Lorenzi H."/>
        </authorList>
    </citation>
    <scope>NUCLEOTIDE SEQUENCE</scope>
</reference>
<protein>
    <submittedName>
        <fullName evidence="2">Uncharacterized protein</fullName>
    </submittedName>
</protein>
<sequence>MDFTVESQVQIDDIVGVPRNGDRFDYGSVVSVKKDTITCLLSHEPLLKKELPPILCGVFNAPSKNRLERINALERASRDLHHYLTTVGDPSLLTPPVRNMISFVQHHVAVCLAIRARDLDNDGSEQNELHLNEIRTGSDRPSRMDRRPQPPSGKHDTSQLLKDIVDTERQTAQLQTEAFIKLSMVTTQSQLSPRGNIAPFSRTNPSHERTLVTKALVTRVISGSGTKVEDGQ</sequence>
<dbReference type="GeneID" id="22914144"/>
<dbReference type="AlphaFoldDB" id="A0A023B2S8"/>
<feature type="compositionally biased region" description="Basic and acidic residues" evidence="1">
    <location>
        <begin position="127"/>
        <end position="159"/>
    </location>
</feature>
<comment type="caution">
    <text evidence="2">The sequence shown here is derived from an EMBL/GenBank/DDBJ whole genome shotgun (WGS) entry which is preliminary data.</text>
</comment>
<organism evidence="2 3">
    <name type="scientific">Gregarina niphandrodes</name>
    <name type="common">Septate eugregarine</name>
    <dbReference type="NCBI Taxonomy" id="110365"/>
    <lineage>
        <taxon>Eukaryota</taxon>
        <taxon>Sar</taxon>
        <taxon>Alveolata</taxon>
        <taxon>Apicomplexa</taxon>
        <taxon>Conoidasida</taxon>
        <taxon>Gregarinasina</taxon>
        <taxon>Eugregarinorida</taxon>
        <taxon>Gregarinidae</taxon>
        <taxon>Gregarina</taxon>
    </lineage>
</organism>
<evidence type="ECO:0000313" key="2">
    <source>
        <dbReference type="EMBL" id="EZG55196.1"/>
    </source>
</evidence>
<dbReference type="VEuPathDB" id="CryptoDB:GNI_116360"/>
<proteinExistence type="predicted"/>
<accession>A0A023B2S8</accession>
<feature type="region of interest" description="Disordered" evidence="1">
    <location>
        <begin position="123"/>
        <end position="159"/>
    </location>
</feature>
<evidence type="ECO:0000313" key="3">
    <source>
        <dbReference type="Proteomes" id="UP000019763"/>
    </source>
</evidence>
<dbReference type="RefSeq" id="XP_011131723.1">
    <property type="nucleotide sequence ID" value="XM_011133421.1"/>
</dbReference>